<feature type="domain" description="DUF7514" evidence="1">
    <location>
        <begin position="1"/>
        <end position="57"/>
    </location>
</feature>
<name>A0A3N4LYC3_9PEZI</name>
<keyword evidence="3" id="KW-1185">Reference proteome</keyword>
<gene>
    <name evidence="2" type="ORF">L211DRAFT_764481</name>
</gene>
<dbReference type="InterPro" id="IPR055936">
    <property type="entry name" value="DUF7514"/>
</dbReference>
<organism evidence="2 3">
    <name type="scientific">Terfezia boudieri ATCC MYA-4762</name>
    <dbReference type="NCBI Taxonomy" id="1051890"/>
    <lineage>
        <taxon>Eukaryota</taxon>
        <taxon>Fungi</taxon>
        <taxon>Dikarya</taxon>
        <taxon>Ascomycota</taxon>
        <taxon>Pezizomycotina</taxon>
        <taxon>Pezizomycetes</taxon>
        <taxon>Pezizales</taxon>
        <taxon>Pezizaceae</taxon>
        <taxon>Terfezia</taxon>
    </lineage>
</organism>
<feature type="non-terminal residue" evidence="2">
    <location>
        <position position="57"/>
    </location>
</feature>
<sequence>MLVQLTAFPTREHRRLQKIITEFPIQDPETNARFPKSLPRDTLPASGDGLVENWWEE</sequence>
<dbReference type="InParanoid" id="A0A3N4LYC3"/>
<reference evidence="2 3" key="1">
    <citation type="journal article" date="2018" name="Nat. Ecol. Evol.">
        <title>Pezizomycetes genomes reveal the molecular basis of ectomycorrhizal truffle lifestyle.</title>
        <authorList>
            <person name="Murat C."/>
            <person name="Payen T."/>
            <person name="Noel B."/>
            <person name="Kuo A."/>
            <person name="Morin E."/>
            <person name="Chen J."/>
            <person name="Kohler A."/>
            <person name="Krizsan K."/>
            <person name="Balestrini R."/>
            <person name="Da Silva C."/>
            <person name="Montanini B."/>
            <person name="Hainaut M."/>
            <person name="Levati E."/>
            <person name="Barry K.W."/>
            <person name="Belfiori B."/>
            <person name="Cichocki N."/>
            <person name="Clum A."/>
            <person name="Dockter R.B."/>
            <person name="Fauchery L."/>
            <person name="Guy J."/>
            <person name="Iotti M."/>
            <person name="Le Tacon F."/>
            <person name="Lindquist E.A."/>
            <person name="Lipzen A."/>
            <person name="Malagnac F."/>
            <person name="Mello A."/>
            <person name="Molinier V."/>
            <person name="Miyauchi S."/>
            <person name="Poulain J."/>
            <person name="Riccioni C."/>
            <person name="Rubini A."/>
            <person name="Sitrit Y."/>
            <person name="Splivallo R."/>
            <person name="Traeger S."/>
            <person name="Wang M."/>
            <person name="Zifcakova L."/>
            <person name="Wipf D."/>
            <person name="Zambonelli A."/>
            <person name="Paolocci F."/>
            <person name="Nowrousian M."/>
            <person name="Ottonello S."/>
            <person name="Baldrian P."/>
            <person name="Spatafora J.W."/>
            <person name="Henrissat B."/>
            <person name="Nagy L.G."/>
            <person name="Aury J.M."/>
            <person name="Wincker P."/>
            <person name="Grigoriev I.V."/>
            <person name="Bonfante P."/>
            <person name="Martin F.M."/>
        </authorList>
    </citation>
    <scope>NUCLEOTIDE SEQUENCE [LARGE SCALE GENOMIC DNA]</scope>
    <source>
        <strain evidence="2 3">ATCC MYA-4762</strain>
    </source>
</reference>
<dbReference type="Proteomes" id="UP000267821">
    <property type="component" value="Unassembled WGS sequence"/>
</dbReference>
<proteinExistence type="predicted"/>
<dbReference type="AlphaFoldDB" id="A0A3N4LYC3"/>
<evidence type="ECO:0000313" key="3">
    <source>
        <dbReference type="Proteomes" id="UP000267821"/>
    </source>
</evidence>
<protein>
    <recommendedName>
        <fullName evidence="1">DUF7514 domain-containing protein</fullName>
    </recommendedName>
</protein>
<dbReference type="Pfam" id="PF24355">
    <property type="entry name" value="DUF7514"/>
    <property type="match status" value="1"/>
</dbReference>
<dbReference type="OrthoDB" id="4198732at2759"/>
<evidence type="ECO:0000259" key="1">
    <source>
        <dbReference type="Pfam" id="PF24355"/>
    </source>
</evidence>
<evidence type="ECO:0000313" key="2">
    <source>
        <dbReference type="EMBL" id="RPB27800.1"/>
    </source>
</evidence>
<accession>A0A3N4LYC3</accession>
<dbReference type="EMBL" id="ML121530">
    <property type="protein sequence ID" value="RPB27800.1"/>
    <property type="molecule type" value="Genomic_DNA"/>
</dbReference>